<proteinExistence type="predicted"/>
<keyword evidence="7" id="KW-1185">Reference proteome</keyword>
<dbReference type="Pfam" id="PF06506">
    <property type="entry name" value="PrpR_N"/>
    <property type="match status" value="1"/>
</dbReference>
<dbReference type="EMBL" id="FNFL01000003">
    <property type="protein sequence ID" value="SDK14003.1"/>
    <property type="molecule type" value="Genomic_DNA"/>
</dbReference>
<dbReference type="Gene3D" id="3.40.50.300">
    <property type="entry name" value="P-loop containing nucleotide triphosphate hydrolases"/>
    <property type="match status" value="1"/>
</dbReference>
<feature type="domain" description="Sigma-54 factor interaction" evidence="5">
    <location>
        <begin position="305"/>
        <end position="505"/>
    </location>
</feature>
<dbReference type="PROSITE" id="PS50045">
    <property type="entry name" value="SIGMA54_INTERACT_4"/>
    <property type="match status" value="1"/>
</dbReference>
<dbReference type="Pfam" id="PF02954">
    <property type="entry name" value="HTH_8"/>
    <property type="match status" value="1"/>
</dbReference>
<dbReference type="AlphaFoldDB" id="A0A1G8ZG98"/>
<evidence type="ECO:0000259" key="5">
    <source>
        <dbReference type="PROSITE" id="PS50045"/>
    </source>
</evidence>
<accession>A0A1G8ZG98</accession>
<dbReference type="Proteomes" id="UP000198694">
    <property type="component" value="Unassembled WGS sequence"/>
</dbReference>
<keyword evidence="2" id="KW-0067">ATP-binding</keyword>
<dbReference type="InterPro" id="IPR002197">
    <property type="entry name" value="HTH_Fis"/>
</dbReference>
<dbReference type="Gene3D" id="3.40.50.10660">
    <property type="entry name" value="PrpR receptor domain-like"/>
    <property type="match status" value="1"/>
</dbReference>
<dbReference type="PRINTS" id="PR01590">
    <property type="entry name" value="HTHFIS"/>
</dbReference>
<protein>
    <submittedName>
        <fullName evidence="6">Transcriptional regulator containing PAS, AAA-type ATPase, and DNA-binding Fis domains</fullName>
    </submittedName>
</protein>
<gene>
    <name evidence="6" type="ORF">SAMN05216243_1989</name>
</gene>
<evidence type="ECO:0000313" key="6">
    <source>
        <dbReference type="EMBL" id="SDK14003.1"/>
    </source>
</evidence>
<evidence type="ECO:0000256" key="3">
    <source>
        <dbReference type="ARBA" id="ARBA00023015"/>
    </source>
</evidence>
<dbReference type="InterPro" id="IPR058031">
    <property type="entry name" value="AAA_lid_NorR"/>
</dbReference>
<dbReference type="GO" id="GO:0000156">
    <property type="term" value="F:phosphorelay response regulator activity"/>
    <property type="evidence" value="ECO:0007669"/>
    <property type="project" value="InterPro"/>
</dbReference>
<dbReference type="Pfam" id="PF25601">
    <property type="entry name" value="AAA_lid_14"/>
    <property type="match status" value="1"/>
</dbReference>
<evidence type="ECO:0000313" key="7">
    <source>
        <dbReference type="Proteomes" id="UP000198694"/>
    </source>
</evidence>
<dbReference type="InterPro" id="IPR027417">
    <property type="entry name" value="P-loop_NTPase"/>
</dbReference>
<dbReference type="RefSeq" id="WP_175559305.1">
    <property type="nucleotide sequence ID" value="NZ_FNFL01000003.1"/>
</dbReference>
<sequence>MIKALLIAPYPGLAETVKQLRQQENELYINIGIGNLEEGVKLARQAEKDGYDLIISRGGTATLIQEEVSLPVVHIDVTGYDMLRVFTLVRGMETGVALVGFPNISQGAATICNILEFDVKMITIQSSEEVKGHLEALKETGYTLVMGDVVTVQAAEQVGLRGILITSGKEAVLTAFEEAKRIYSLFNKIKKQTAHIIGAFQSLPLPVVILDKAGNHIEQNRFYTEEIPNSQLIESEAAQALIDKVGKKQTTDWRTIESNGKTYILQAFPIEQNSSLIGTVIRPTYLNETTSHAINVKSKPPHVPIIGESTMAENLRNSIRSYAKMADSIWIYGEEGTGKETVAQAIHFERYGQEAPIIAIKGDRVTEDDLRLLETKSAYTNFHKGTLLLQNVTRLAPAAQTLLIQLIRQKPEDAKVISVSDFDETGETLNRELYELLAETTLHLQPLRERKQDIAAFVHYFLADFHANQGSETLGIKTEALEQLQQFDWPGNMNQLKQAVRELSVRTTGYYVDPEVVKGIINSRTSYVNAANSPVISIKGTMADMEQEIMKRVLAEEGMNQSKAAKRLGINRSTLWRKLNH</sequence>
<keyword evidence="4" id="KW-0804">Transcription</keyword>
<dbReference type="STRING" id="407036.SAMN05216243_1989"/>
<evidence type="ECO:0000256" key="2">
    <source>
        <dbReference type="ARBA" id="ARBA00022840"/>
    </source>
</evidence>
<reference evidence="6 7" key="1">
    <citation type="submission" date="2016-10" db="EMBL/GenBank/DDBJ databases">
        <authorList>
            <person name="de Groot N.N."/>
        </authorList>
    </citation>
    <scope>NUCLEOTIDE SEQUENCE [LARGE SCALE GENOMIC DNA]</scope>
    <source>
        <strain evidence="6 7">CGMCC 1.6502</strain>
    </source>
</reference>
<dbReference type="SUPFAM" id="SSF52540">
    <property type="entry name" value="P-loop containing nucleoside triphosphate hydrolases"/>
    <property type="match status" value="1"/>
</dbReference>
<dbReference type="Gene3D" id="1.10.8.60">
    <property type="match status" value="1"/>
</dbReference>
<keyword evidence="6" id="KW-0238">DNA-binding</keyword>
<dbReference type="InterPro" id="IPR002078">
    <property type="entry name" value="Sigma_54_int"/>
</dbReference>
<dbReference type="SUPFAM" id="SSF46689">
    <property type="entry name" value="Homeodomain-like"/>
    <property type="match status" value="1"/>
</dbReference>
<dbReference type="GO" id="GO:0006355">
    <property type="term" value="P:regulation of DNA-templated transcription"/>
    <property type="evidence" value="ECO:0007669"/>
    <property type="project" value="InterPro"/>
</dbReference>
<dbReference type="InterPro" id="IPR010524">
    <property type="entry name" value="Sig_transdc_resp-reg_PrpR_N"/>
</dbReference>
<dbReference type="Gene3D" id="1.10.10.60">
    <property type="entry name" value="Homeodomain-like"/>
    <property type="match status" value="1"/>
</dbReference>
<evidence type="ECO:0000256" key="4">
    <source>
        <dbReference type="ARBA" id="ARBA00023163"/>
    </source>
</evidence>
<organism evidence="6 7">
    <name type="scientific">Sediminibacillus albus</name>
    <dbReference type="NCBI Taxonomy" id="407036"/>
    <lineage>
        <taxon>Bacteria</taxon>
        <taxon>Bacillati</taxon>
        <taxon>Bacillota</taxon>
        <taxon>Bacilli</taxon>
        <taxon>Bacillales</taxon>
        <taxon>Bacillaceae</taxon>
        <taxon>Sediminibacillus</taxon>
    </lineage>
</organism>
<evidence type="ECO:0000256" key="1">
    <source>
        <dbReference type="ARBA" id="ARBA00022741"/>
    </source>
</evidence>
<dbReference type="GO" id="GO:0043565">
    <property type="term" value="F:sequence-specific DNA binding"/>
    <property type="evidence" value="ECO:0007669"/>
    <property type="project" value="InterPro"/>
</dbReference>
<dbReference type="InterPro" id="IPR009057">
    <property type="entry name" value="Homeodomain-like_sf"/>
</dbReference>
<dbReference type="PANTHER" id="PTHR32071">
    <property type="entry name" value="TRANSCRIPTIONAL REGULATORY PROTEIN"/>
    <property type="match status" value="1"/>
</dbReference>
<dbReference type="Gene3D" id="3.40.50.2300">
    <property type="match status" value="1"/>
</dbReference>
<keyword evidence="3" id="KW-0805">Transcription regulation</keyword>
<keyword evidence="1" id="KW-0547">Nucleotide-binding</keyword>
<dbReference type="Pfam" id="PF14532">
    <property type="entry name" value="Sigma54_activ_2"/>
    <property type="match status" value="1"/>
</dbReference>
<name>A0A1G8ZG98_9BACI</name>
<dbReference type="GO" id="GO:0005524">
    <property type="term" value="F:ATP binding"/>
    <property type="evidence" value="ECO:0007669"/>
    <property type="project" value="UniProtKB-KW"/>
</dbReference>
<dbReference type="SUPFAM" id="SSF159800">
    <property type="entry name" value="PrpR receptor domain-like"/>
    <property type="match status" value="1"/>
</dbReference>